<evidence type="ECO:0000313" key="2">
    <source>
        <dbReference type="EMBL" id="KAK0710339.1"/>
    </source>
</evidence>
<dbReference type="AlphaFoldDB" id="A0AA40A6T1"/>
<dbReference type="Proteomes" id="UP001172101">
    <property type="component" value="Unassembled WGS sequence"/>
</dbReference>
<evidence type="ECO:0000313" key="3">
    <source>
        <dbReference type="Proteomes" id="UP001172101"/>
    </source>
</evidence>
<evidence type="ECO:0000256" key="1">
    <source>
        <dbReference type="SAM" id="MobiDB-lite"/>
    </source>
</evidence>
<dbReference type="RefSeq" id="XP_060293643.1">
    <property type="nucleotide sequence ID" value="XM_060440376.1"/>
</dbReference>
<gene>
    <name evidence="2" type="ORF">B0T26DRAFT_679627</name>
</gene>
<feature type="region of interest" description="Disordered" evidence="1">
    <location>
        <begin position="1"/>
        <end position="20"/>
    </location>
</feature>
<keyword evidence="3" id="KW-1185">Reference proteome</keyword>
<organism evidence="2 3">
    <name type="scientific">Lasiosphaeria miniovina</name>
    <dbReference type="NCBI Taxonomy" id="1954250"/>
    <lineage>
        <taxon>Eukaryota</taxon>
        <taxon>Fungi</taxon>
        <taxon>Dikarya</taxon>
        <taxon>Ascomycota</taxon>
        <taxon>Pezizomycotina</taxon>
        <taxon>Sordariomycetes</taxon>
        <taxon>Sordariomycetidae</taxon>
        <taxon>Sordariales</taxon>
        <taxon>Lasiosphaeriaceae</taxon>
        <taxon>Lasiosphaeria</taxon>
    </lineage>
</organism>
<dbReference type="GeneID" id="85323646"/>
<reference evidence="2" key="1">
    <citation type="submission" date="2023-06" db="EMBL/GenBank/DDBJ databases">
        <title>Genome-scale phylogeny and comparative genomics of the fungal order Sordariales.</title>
        <authorList>
            <consortium name="Lawrence Berkeley National Laboratory"/>
            <person name="Hensen N."/>
            <person name="Bonometti L."/>
            <person name="Westerberg I."/>
            <person name="Brannstrom I.O."/>
            <person name="Guillou S."/>
            <person name="Cros-Aarteil S."/>
            <person name="Calhoun S."/>
            <person name="Haridas S."/>
            <person name="Kuo A."/>
            <person name="Mondo S."/>
            <person name="Pangilinan J."/>
            <person name="Riley R."/>
            <person name="LaButti K."/>
            <person name="Andreopoulos B."/>
            <person name="Lipzen A."/>
            <person name="Chen C."/>
            <person name="Yanf M."/>
            <person name="Daum C."/>
            <person name="Ng V."/>
            <person name="Clum A."/>
            <person name="Steindorff A."/>
            <person name="Ohm R."/>
            <person name="Martin F."/>
            <person name="Silar P."/>
            <person name="Natvig D."/>
            <person name="Lalanne C."/>
            <person name="Gautier V."/>
            <person name="Ament-velasquez S.L."/>
            <person name="Kruys A."/>
            <person name="Hutchinson M.I."/>
            <person name="Powell A.J."/>
            <person name="Barry K."/>
            <person name="Miller A.N."/>
            <person name="Grigoriev I.V."/>
            <person name="Debuchy R."/>
            <person name="Gladieux P."/>
            <person name="Thoren M.H."/>
            <person name="Johannesson H."/>
        </authorList>
    </citation>
    <scope>NUCLEOTIDE SEQUENCE</scope>
    <source>
        <strain evidence="2">SMH2392-1A</strain>
    </source>
</reference>
<proteinExistence type="predicted"/>
<comment type="caution">
    <text evidence="2">The sequence shown here is derived from an EMBL/GenBank/DDBJ whole genome shotgun (WGS) entry which is preliminary data.</text>
</comment>
<sequence length="227" mass="25634">MSVDEFSMRRLRGSTRNPNPADRNISWALERLNVRLKGCFANILPGSSERHSANNLGERLSIPGAGGPVRQPVTGQERKFEAFDDGRHPPKTKLRTCDLVRPNLRDFFVSILGPSGEPWGEDATIRGLVGWARERGLDNVPPEDINNDNMFDEVLLEAREKLWLGLWAHLRTTSWLLPHIQIGLNTVPMSVYTHLESDRQVNYAPFLSAPVRSVIRSIIRARVQPGR</sequence>
<dbReference type="EMBL" id="JAUIRO010000006">
    <property type="protein sequence ID" value="KAK0710339.1"/>
    <property type="molecule type" value="Genomic_DNA"/>
</dbReference>
<name>A0AA40A6T1_9PEZI</name>
<accession>A0AA40A6T1</accession>
<protein>
    <submittedName>
        <fullName evidence="2">Uncharacterized protein</fullName>
    </submittedName>
</protein>